<dbReference type="GO" id="GO:0045892">
    <property type="term" value="P:negative regulation of DNA-templated transcription"/>
    <property type="evidence" value="ECO:0007669"/>
    <property type="project" value="TreeGrafter"/>
</dbReference>
<dbReference type="AlphaFoldDB" id="A0A931A7W3"/>
<dbReference type="RefSeq" id="WP_195895270.1">
    <property type="nucleotide sequence ID" value="NZ_JADOGI010000025.1"/>
</dbReference>
<keyword evidence="2" id="KW-0238">DNA-binding</keyword>
<dbReference type="Pfam" id="PF01614">
    <property type="entry name" value="IclR_C"/>
    <property type="match status" value="1"/>
</dbReference>
<dbReference type="PROSITE" id="PS51078">
    <property type="entry name" value="ICLR_ED"/>
    <property type="match status" value="1"/>
</dbReference>
<evidence type="ECO:0000313" key="7">
    <source>
        <dbReference type="Proteomes" id="UP000605361"/>
    </source>
</evidence>
<dbReference type="Gene3D" id="3.30.450.40">
    <property type="match status" value="1"/>
</dbReference>
<organism evidence="6 7">
    <name type="scientific">Nonomuraea cypriaca</name>
    <dbReference type="NCBI Taxonomy" id="1187855"/>
    <lineage>
        <taxon>Bacteria</taxon>
        <taxon>Bacillati</taxon>
        <taxon>Actinomycetota</taxon>
        <taxon>Actinomycetes</taxon>
        <taxon>Streptosporangiales</taxon>
        <taxon>Streptosporangiaceae</taxon>
        <taxon>Nonomuraea</taxon>
    </lineage>
</organism>
<evidence type="ECO:0000259" key="5">
    <source>
        <dbReference type="PROSITE" id="PS51078"/>
    </source>
</evidence>
<dbReference type="EMBL" id="JADOGI010000025">
    <property type="protein sequence ID" value="MBF8186294.1"/>
    <property type="molecule type" value="Genomic_DNA"/>
</dbReference>
<keyword evidence="7" id="KW-1185">Reference proteome</keyword>
<reference evidence="6" key="1">
    <citation type="submission" date="2020-11" db="EMBL/GenBank/DDBJ databases">
        <title>Whole-genome analyses of Nonomuraea sp. K274.</title>
        <authorList>
            <person name="Veyisoglu A."/>
        </authorList>
    </citation>
    <scope>NUCLEOTIDE SEQUENCE</scope>
    <source>
        <strain evidence="6">K274</strain>
    </source>
</reference>
<keyword evidence="1" id="KW-0805">Transcription regulation</keyword>
<dbReference type="GO" id="GO:0003700">
    <property type="term" value="F:DNA-binding transcription factor activity"/>
    <property type="evidence" value="ECO:0007669"/>
    <property type="project" value="TreeGrafter"/>
</dbReference>
<dbReference type="PANTHER" id="PTHR30136">
    <property type="entry name" value="HELIX-TURN-HELIX TRANSCRIPTIONAL REGULATOR, ICLR FAMILY"/>
    <property type="match status" value="1"/>
</dbReference>
<dbReference type="SUPFAM" id="SSF55781">
    <property type="entry name" value="GAF domain-like"/>
    <property type="match status" value="1"/>
</dbReference>
<sequence length="269" mass="28765">MEPAVAYPIESVGNALRLIHLLRDSGELRVTDAARALGVAPSTAHRLMMMLVHHGFAEQNARRMYQRGWALRATADAPPGAELATFARDHLVELSRRLGETVHLVRLQGTAAIFVDGVETVRRHQVHVTSRAGMSMLAHCTAAGKAILARLTPAELAALYPRGLPLTYGPGPCDMGTLKRQLATIRRNGYSVNDEESERGLIGIGVCVTDASGQPLGSVATGIPLLRCPDALIPDIANELSRTARAIEASLAQRAPATLPEHHGHLTVG</sequence>
<dbReference type="InterPro" id="IPR050707">
    <property type="entry name" value="HTH_MetabolicPath_Reg"/>
</dbReference>
<dbReference type="GO" id="GO:0003677">
    <property type="term" value="F:DNA binding"/>
    <property type="evidence" value="ECO:0007669"/>
    <property type="project" value="UniProtKB-KW"/>
</dbReference>
<name>A0A931A7W3_9ACTN</name>
<feature type="domain" description="IclR-ED" evidence="5">
    <location>
        <begin position="63"/>
        <end position="253"/>
    </location>
</feature>
<dbReference type="Pfam" id="PF09339">
    <property type="entry name" value="HTH_IclR"/>
    <property type="match status" value="1"/>
</dbReference>
<dbReference type="SMART" id="SM00346">
    <property type="entry name" value="HTH_ICLR"/>
    <property type="match status" value="1"/>
</dbReference>
<dbReference type="InterPro" id="IPR014757">
    <property type="entry name" value="Tscrpt_reg_IclR_C"/>
</dbReference>
<dbReference type="InterPro" id="IPR036390">
    <property type="entry name" value="WH_DNA-bd_sf"/>
</dbReference>
<dbReference type="SUPFAM" id="SSF46785">
    <property type="entry name" value="Winged helix' DNA-binding domain"/>
    <property type="match status" value="1"/>
</dbReference>
<proteinExistence type="predicted"/>
<evidence type="ECO:0000259" key="4">
    <source>
        <dbReference type="PROSITE" id="PS51077"/>
    </source>
</evidence>
<dbReference type="Gene3D" id="1.10.10.10">
    <property type="entry name" value="Winged helix-like DNA-binding domain superfamily/Winged helix DNA-binding domain"/>
    <property type="match status" value="1"/>
</dbReference>
<evidence type="ECO:0000256" key="2">
    <source>
        <dbReference type="ARBA" id="ARBA00023125"/>
    </source>
</evidence>
<dbReference type="InterPro" id="IPR005471">
    <property type="entry name" value="Tscrpt_reg_IclR_N"/>
</dbReference>
<gene>
    <name evidence="6" type="ORF">ITP53_11150</name>
</gene>
<evidence type="ECO:0000256" key="1">
    <source>
        <dbReference type="ARBA" id="ARBA00023015"/>
    </source>
</evidence>
<keyword evidence="3" id="KW-0804">Transcription</keyword>
<accession>A0A931A7W3</accession>
<dbReference type="InterPro" id="IPR036388">
    <property type="entry name" value="WH-like_DNA-bd_sf"/>
</dbReference>
<dbReference type="PANTHER" id="PTHR30136:SF24">
    <property type="entry name" value="HTH-TYPE TRANSCRIPTIONAL REPRESSOR ALLR"/>
    <property type="match status" value="1"/>
</dbReference>
<evidence type="ECO:0000313" key="6">
    <source>
        <dbReference type="EMBL" id="MBF8186294.1"/>
    </source>
</evidence>
<evidence type="ECO:0000256" key="3">
    <source>
        <dbReference type="ARBA" id="ARBA00023163"/>
    </source>
</evidence>
<dbReference type="InterPro" id="IPR029016">
    <property type="entry name" value="GAF-like_dom_sf"/>
</dbReference>
<dbReference type="PROSITE" id="PS51077">
    <property type="entry name" value="HTH_ICLR"/>
    <property type="match status" value="1"/>
</dbReference>
<feature type="domain" description="HTH iclR-type" evidence="4">
    <location>
        <begin position="9"/>
        <end position="69"/>
    </location>
</feature>
<dbReference type="Proteomes" id="UP000605361">
    <property type="component" value="Unassembled WGS sequence"/>
</dbReference>
<protein>
    <submittedName>
        <fullName evidence="6">IclR family transcriptional regulator</fullName>
    </submittedName>
</protein>
<comment type="caution">
    <text evidence="6">The sequence shown here is derived from an EMBL/GenBank/DDBJ whole genome shotgun (WGS) entry which is preliminary data.</text>
</comment>